<dbReference type="EMBL" id="UINC01089311">
    <property type="protein sequence ID" value="SVC40301.1"/>
    <property type="molecule type" value="Genomic_DNA"/>
</dbReference>
<dbReference type="AlphaFoldDB" id="A0A382LZI7"/>
<dbReference type="InterPro" id="IPR013087">
    <property type="entry name" value="Znf_C2H2_type"/>
</dbReference>
<dbReference type="SUPFAM" id="SSF57667">
    <property type="entry name" value="beta-beta-alpha zinc fingers"/>
    <property type="match status" value="1"/>
</dbReference>
<organism evidence="3">
    <name type="scientific">marine metagenome</name>
    <dbReference type="NCBI Taxonomy" id="408172"/>
    <lineage>
        <taxon>unclassified sequences</taxon>
        <taxon>metagenomes</taxon>
        <taxon>ecological metagenomes</taxon>
    </lineage>
</organism>
<dbReference type="PROSITE" id="PS50157">
    <property type="entry name" value="ZINC_FINGER_C2H2_2"/>
    <property type="match status" value="1"/>
</dbReference>
<gene>
    <name evidence="3" type="ORF">METZ01_LOCUS293155</name>
</gene>
<accession>A0A382LZI7</accession>
<keyword evidence="1" id="KW-0175">Coiled coil</keyword>
<feature type="domain" description="C2H2-type" evidence="2">
    <location>
        <begin position="50"/>
        <end position="77"/>
    </location>
</feature>
<dbReference type="Gene3D" id="3.30.160.60">
    <property type="entry name" value="Classic Zinc Finger"/>
    <property type="match status" value="1"/>
</dbReference>
<evidence type="ECO:0000256" key="1">
    <source>
        <dbReference type="SAM" id="Coils"/>
    </source>
</evidence>
<sequence>MENIIFGCPHCNRVFKLKHHLKAHLQRKKSCSLIKNKNTLIESFTHSNPYTCRHCNRKFKRNWGLKRHLTTCKKKKEKDNTEKELLEAKIKIKKLEIQNKQLLLNKINTQNNTTTNNNCHNTLNFVFNDYGNENIESFKDIKYKKLIAQILGNGMNGLQKYIKYKYCNPNIPENLTIKYTNDRSDKLKIRQNNKWKTCDKNEILDELYDRDNNIEEVLNVYENINDLEDAEEMDELQVYFVDEIDKFYNDNEDEDMDKEVKEEMKRIKKITLNDFYDCYKQNKVKF</sequence>
<reference evidence="3" key="1">
    <citation type="submission" date="2018-05" db="EMBL/GenBank/DDBJ databases">
        <authorList>
            <person name="Lanie J.A."/>
            <person name="Ng W.-L."/>
            <person name="Kazmierczak K.M."/>
            <person name="Andrzejewski T.M."/>
            <person name="Davidsen T.M."/>
            <person name="Wayne K.J."/>
            <person name="Tettelin H."/>
            <person name="Glass J.I."/>
            <person name="Rusch D."/>
            <person name="Podicherti R."/>
            <person name="Tsui H.-C.T."/>
            <person name="Winkler M.E."/>
        </authorList>
    </citation>
    <scope>NUCLEOTIDE SEQUENCE</scope>
</reference>
<feature type="coiled-coil region" evidence="1">
    <location>
        <begin position="78"/>
        <end position="112"/>
    </location>
</feature>
<name>A0A382LZI7_9ZZZZ</name>
<dbReference type="Pfam" id="PF00096">
    <property type="entry name" value="zf-C2H2"/>
    <property type="match status" value="2"/>
</dbReference>
<protein>
    <recommendedName>
        <fullName evidence="2">C2H2-type domain-containing protein</fullName>
    </recommendedName>
</protein>
<dbReference type="InterPro" id="IPR036236">
    <property type="entry name" value="Znf_C2H2_sf"/>
</dbReference>
<feature type="non-terminal residue" evidence="3">
    <location>
        <position position="286"/>
    </location>
</feature>
<proteinExistence type="predicted"/>
<evidence type="ECO:0000313" key="3">
    <source>
        <dbReference type="EMBL" id="SVC40301.1"/>
    </source>
</evidence>
<evidence type="ECO:0000259" key="2">
    <source>
        <dbReference type="PROSITE" id="PS50157"/>
    </source>
</evidence>